<proteinExistence type="predicted"/>
<evidence type="ECO:0000313" key="2">
    <source>
        <dbReference type="Proteomes" id="UP000325529"/>
    </source>
</evidence>
<organism evidence="1 2">
    <name type="scientific">Streptomyces kanamyceticus</name>
    <dbReference type="NCBI Taxonomy" id="1967"/>
    <lineage>
        <taxon>Bacteria</taxon>
        <taxon>Bacillati</taxon>
        <taxon>Actinomycetota</taxon>
        <taxon>Actinomycetes</taxon>
        <taxon>Kitasatosporales</taxon>
        <taxon>Streptomycetaceae</taxon>
        <taxon>Streptomyces</taxon>
    </lineage>
</organism>
<dbReference type="Proteomes" id="UP000325529">
    <property type="component" value="Chromosome"/>
</dbReference>
<dbReference type="EMBL" id="CP023699">
    <property type="protein sequence ID" value="QEU93233.1"/>
    <property type="molecule type" value="Genomic_DNA"/>
</dbReference>
<protein>
    <submittedName>
        <fullName evidence="1">Uncharacterized protein</fullName>
    </submittedName>
</protein>
<name>A0A5J6GDG8_STRKN</name>
<accession>A0A5J6GDG8</accession>
<sequence>MMRYADHQVLVARYEELRLGVQQTSDRTHRMQAEAVEMRSRALEMRYEAVTHPGQRRDSRGSR</sequence>
<dbReference type="KEGG" id="ska:CP970_21945"/>
<reference evidence="1 2" key="1">
    <citation type="submission" date="2017-09" db="EMBL/GenBank/DDBJ databases">
        <authorList>
            <person name="Lee N."/>
            <person name="Cho B.-K."/>
        </authorList>
    </citation>
    <scope>NUCLEOTIDE SEQUENCE [LARGE SCALE GENOMIC DNA]</scope>
    <source>
        <strain evidence="1 2">ATCC 12853</strain>
    </source>
</reference>
<evidence type="ECO:0000313" key="1">
    <source>
        <dbReference type="EMBL" id="QEU93233.1"/>
    </source>
</evidence>
<gene>
    <name evidence="1" type="ORF">CP970_21945</name>
</gene>
<keyword evidence="2" id="KW-1185">Reference proteome</keyword>
<dbReference type="AlphaFoldDB" id="A0A5J6GDG8"/>